<evidence type="ECO:0000256" key="5">
    <source>
        <dbReference type="ARBA" id="ARBA00012744"/>
    </source>
</evidence>
<keyword evidence="11" id="KW-0326">Glycosidase</keyword>
<dbReference type="PANTHER" id="PTHR42715">
    <property type="entry name" value="BETA-GLUCOSIDASE"/>
    <property type="match status" value="1"/>
</dbReference>
<name>A0A9P7ZMC4_9HYPO</name>
<evidence type="ECO:0000256" key="17">
    <source>
        <dbReference type="ARBA" id="ARBA00041808"/>
    </source>
</evidence>
<reference evidence="21" key="1">
    <citation type="journal article" date="2021" name="IMA Fungus">
        <title>Genomic characterization of three marine fungi, including Emericellopsis atlantica sp. nov. with signatures of a generalist lifestyle and marine biomass degradation.</title>
        <authorList>
            <person name="Hagestad O.C."/>
            <person name="Hou L."/>
            <person name="Andersen J.H."/>
            <person name="Hansen E.H."/>
            <person name="Altermark B."/>
            <person name="Li C."/>
            <person name="Kuhnert E."/>
            <person name="Cox R.J."/>
            <person name="Crous P.W."/>
            <person name="Spatafora J.W."/>
            <person name="Lail K."/>
            <person name="Amirebrahimi M."/>
            <person name="Lipzen A."/>
            <person name="Pangilinan J."/>
            <person name="Andreopoulos W."/>
            <person name="Hayes R.D."/>
            <person name="Ng V."/>
            <person name="Grigoriev I.V."/>
            <person name="Jackson S.A."/>
            <person name="Sutton T.D.S."/>
            <person name="Dobson A.D.W."/>
            <person name="Rama T."/>
        </authorList>
    </citation>
    <scope>NUCLEOTIDE SEQUENCE</scope>
    <source>
        <strain evidence="21">TS7</strain>
    </source>
</reference>
<dbReference type="Pfam" id="PF01915">
    <property type="entry name" value="Glyco_hydro_3_C"/>
    <property type="match status" value="1"/>
</dbReference>
<dbReference type="Gene3D" id="3.20.20.300">
    <property type="entry name" value="Glycoside hydrolase, family 3, N-terminal domain"/>
    <property type="match status" value="1"/>
</dbReference>
<dbReference type="InterPro" id="IPR002772">
    <property type="entry name" value="Glyco_hydro_3_C"/>
</dbReference>
<comment type="caution">
    <text evidence="21">The sequence shown here is derived from an EMBL/GenBank/DDBJ whole genome shotgun (WGS) entry which is preliminary data.</text>
</comment>
<gene>
    <name evidence="21" type="ORF">F5Z01DRAFT_750253</name>
</gene>
<evidence type="ECO:0000256" key="7">
    <source>
        <dbReference type="ARBA" id="ARBA00022729"/>
    </source>
</evidence>
<dbReference type="InterPro" id="IPR050288">
    <property type="entry name" value="Cellulose_deg_GH3"/>
</dbReference>
<comment type="catalytic activity">
    <reaction evidence="1">
        <text>Hydrolysis of terminal, non-reducing beta-D-glucosyl residues with release of beta-D-glucose.</text>
        <dbReference type="EC" id="3.2.1.21"/>
    </reaction>
</comment>
<dbReference type="GO" id="GO:0005576">
    <property type="term" value="C:extracellular region"/>
    <property type="evidence" value="ECO:0007669"/>
    <property type="project" value="UniProtKB-SubCell"/>
</dbReference>
<evidence type="ECO:0000256" key="6">
    <source>
        <dbReference type="ARBA" id="ARBA00022525"/>
    </source>
</evidence>
<evidence type="ECO:0000256" key="2">
    <source>
        <dbReference type="ARBA" id="ARBA00004613"/>
    </source>
</evidence>
<evidence type="ECO:0000256" key="16">
    <source>
        <dbReference type="ARBA" id="ARBA00041601"/>
    </source>
</evidence>
<feature type="domain" description="Glycoside hydrolase family 3 N-terminal" evidence="19">
    <location>
        <begin position="32"/>
        <end position="193"/>
    </location>
</feature>
<evidence type="ECO:0000256" key="3">
    <source>
        <dbReference type="ARBA" id="ARBA00004987"/>
    </source>
</evidence>
<comment type="similarity">
    <text evidence="4">Belongs to the glycosyl hydrolase 3 family.</text>
</comment>
<keyword evidence="22" id="KW-1185">Reference proteome</keyword>
<evidence type="ECO:0000259" key="20">
    <source>
        <dbReference type="Pfam" id="PF01915"/>
    </source>
</evidence>
<evidence type="ECO:0000313" key="21">
    <source>
        <dbReference type="EMBL" id="KAG9254347.1"/>
    </source>
</evidence>
<evidence type="ECO:0000256" key="4">
    <source>
        <dbReference type="ARBA" id="ARBA00005336"/>
    </source>
</evidence>
<sequence length="392" mass="42566">MYRFLNKMSGNSQHLPALLLLLAVAIPGPTVAISGVQSVGVQACVKHHVGNEQETQRTLTTNDDGAIIDAVSANINDRTLHELYLWPFANAVQSDVSSIMCSYNRVNGKYTCANPETLGMLRDELAFPGYIVSDWYSTHSTIASANAGLDVEMPGNFSAVAGEAYFGDMLLEAVSNQSASVERLDEMVERVTRPYYLLGQDGGFPTLDPANAAAFVVYQYGHSSELLSYYPLLNARDVRGEHAKLTRELGSAATVLLKNENDTLPLKAPINVGIFGNGAPYPTIGSAFLDYGDHPEGFEMGTVDIGGGSGTVRHTNLVAPLEAIRRQTESYGGRVQVLLDNTEIIKGTFRTIYPVPDVCLVFLKAYATEGQDRQNLDLEWEATTCHLQPPTP</sequence>
<dbReference type="Gene3D" id="3.40.50.1700">
    <property type="entry name" value="Glycoside hydrolase family 3 C-terminal domain"/>
    <property type="match status" value="1"/>
</dbReference>
<comment type="pathway">
    <text evidence="3">Glycan metabolism; cellulose degradation.</text>
</comment>
<dbReference type="GeneID" id="70297919"/>
<dbReference type="EC" id="3.2.1.21" evidence="5"/>
<feature type="domain" description="Glycoside hydrolase family 3 C-terminal" evidence="20">
    <location>
        <begin position="254"/>
        <end position="380"/>
    </location>
</feature>
<feature type="chain" id="PRO_5040168290" description="Probable beta-glucosidase G" evidence="18">
    <location>
        <begin position="33"/>
        <end position="392"/>
    </location>
</feature>
<dbReference type="InterPro" id="IPR017853">
    <property type="entry name" value="GH"/>
</dbReference>
<keyword evidence="12" id="KW-0624">Polysaccharide degradation</keyword>
<dbReference type="EMBL" id="MU251254">
    <property type="protein sequence ID" value="KAG9254347.1"/>
    <property type="molecule type" value="Genomic_DNA"/>
</dbReference>
<evidence type="ECO:0000256" key="13">
    <source>
        <dbReference type="ARBA" id="ARBA00024983"/>
    </source>
</evidence>
<keyword evidence="9" id="KW-0325">Glycoprotein</keyword>
<evidence type="ECO:0000256" key="14">
    <source>
        <dbReference type="ARBA" id="ARBA00039579"/>
    </source>
</evidence>
<dbReference type="InterPro" id="IPR036881">
    <property type="entry name" value="Glyco_hydro_3_C_sf"/>
</dbReference>
<dbReference type="Pfam" id="PF00933">
    <property type="entry name" value="Glyco_hydro_3"/>
    <property type="match status" value="1"/>
</dbReference>
<proteinExistence type="inferred from homology"/>
<evidence type="ECO:0000256" key="11">
    <source>
        <dbReference type="ARBA" id="ARBA00023295"/>
    </source>
</evidence>
<keyword evidence="7 18" id="KW-0732">Signal</keyword>
<evidence type="ECO:0000313" key="22">
    <source>
        <dbReference type="Proteomes" id="UP000887229"/>
    </source>
</evidence>
<evidence type="ECO:0000259" key="19">
    <source>
        <dbReference type="Pfam" id="PF00933"/>
    </source>
</evidence>
<evidence type="ECO:0000256" key="15">
    <source>
        <dbReference type="ARBA" id="ARBA00041276"/>
    </source>
</evidence>
<dbReference type="SUPFAM" id="SSF51445">
    <property type="entry name" value="(Trans)glycosidases"/>
    <property type="match status" value="1"/>
</dbReference>
<dbReference type="OrthoDB" id="416222at2759"/>
<dbReference type="PRINTS" id="PR00133">
    <property type="entry name" value="GLHYDRLASE3"/>
</dbReference>
<comment type="function">
    <text evidence="13">Beta-glucosidases are one of a number of cellulolytic enzymes involved in the degradation of cellulosic biomass. Catalyzes the last step releasing glucose from the inhibitory cellobiose.</text>
</comment>
<dbReference type="RefSeq" id="XP_046118271.1">
    <property type="nucleotide sequence ID" value="XM_046267016.1"/>
</dbReference>
<dbReference type="InterPro" id="IPR001764">
    <property type="entry name" value="Glyco_hydro_3_N"/>
</dbReference>
<keyword evidence="8 21" id="KW-0378">Hydrolase</keyword>
<keyword evidence="6" id="KW-0964">Secreted</keyword>
<evidence type="ECO:0000256" key="8">
    <source>
        <dbReference type="ARBA" id="ARBA00022801"/>
    </source>
</evidence>
<dbReference type="PANTHER" id="PTHR42715:SF12">
    <property type="entry name" value="BETA-GLUCOSIDASE G-RELATED"/>
    <property type="match status" value="1"/>
</dbReference>
<protein>
    <recommendedName>
        <fullName evidence="14">Probable beta-glucosidase G</fullName>
        <ecNumber evidence="5">3.2.1.21</ecNumber>
    </recommendedName>
    <alternativeName>
        <fullName evidence="15">Beta-D-glucoside glucohydrolase G</fullName>
    </alternativeName>
    <alternativeName>
        <fullName evidence="16">Cellobiase G</fullName>
    </alternativeName>
    <alternativeName>
        <fullName evidence="17">Gentiobiase G</fullName>
    </alternativeName>
</protein>
<evidence type="ECO:0000256" key="18">
    <source>
        <dbReference type="SAM" id="SignalP"/>
    </source>
</evidence>
<keyword evidence="10" id="KW-0119">Carbohydrate metabolism</keyword>
<dbReference type="AlphaFoldDB" id="A0A9P7ZMC4"/>
<feature type="signal peptide" evidence="18">
    <location>
        <begin position="1"/>
        <end position="32"/>
    </location>
</feature>
<dbReference type="Proteomes" id="UP000887229">
    <property type="component" value="Unassembled WGS sequence"/>
</dbReference>
<dbReference type="GO" id="GO:0009251">
    <property type="term" value="P:glucan catabolic process"/>
    <property type="evidence" value="ECO:0007669"/>
    <property type="project" value="TreeGrafter"/>
</dbReference>
<evidence type="ECO:0000256" key="9">
    <source>
        <dbReference type="ARBA" id="ARBA00023180"/>
    </source>
</evidence>
<evidence type="ECO:0000256" key="1">
    <source>
        <dbReference type="ARBA" id="ARBA00000448"/>
    </source>
</evidence>
<organism evidence="21 22">
    <name type="scientific">Emericellopsis atlantica</name>
    <dbReference type="NCBI Taxonomy" id="2614577"/>
    <lineage>
        <taxon>Eukaryota</taxon>
        <taxon>Fungi</taxon>
        <taxon>Dikarya</taxon>
        <taxon>Ascomycota</taxon>
        <taxon>Pezizomycotina</taxon>
        <taxon>Sordariomycetes</taxon>
        <taxon>Hypocreomycetidae</taxon>
        <taxon>Hypocreales</taxon>
        <taxon>Bionectriaceae</taxon>
        <taxon>Emericellopsis</taxon>
    </lineage>
</organism>
<accession>A0A9P7ZMC4</accession>
<dbReference type="GO" id="GO:0008422">
    <property type="term" value="F:beta-glucosidase activity"/>
    <property type="evidence" value="ECO:0007669"/>
    <property type="project" value="UniProtKB-EC"/>
</dbReference>
<comment type="subcellular location">
    <subcellularLocation>
        <location evidence="2">Secreted</location>
    </subcellularLocation>
</comment>
<evidence type="ECO:0000256" key="10">
    <source>
        <dbReference type="ARBA" id="ARBA00023277"/>
    </source>
</evidence>
<dbReference type="InterPro" id="IPR036962">
    <property type="entry name" value="Glyco_hydro_3_N_sf"/>
</dbReference>
<evidence type="ECO:0000256" key="12">
    <source>
        <dbReference type="ARBA" id="ARBA00023326"/>
    </source>
</evidence>
<dbReference type="SUPFAM" id="SSF52279">
    <property type="entry name" value="Beta-D-glucan exohydrolase, C-terminal domain"/>
    <property type="match status" value="1"/>
</dbReference>